<organism evidence="7 8">
    <name type="scientific">Apophysomyces ossiformis</name>
    <dbReference type="NCBI Taxonomy" id="679940"/>
    <lineage>
        <taxon>Eukaryota</taxon>
        <taxon>Fungi</taxon>
        <taxon>Fungi incertae sedis</taxon>
        <taxon>Mucoromycota</taxon>
        <taxon>Mucoromycotina</taxon>
        <taxon>Mucoromycetes</taxon>
        <taxon>Mucorales</taxon>
        <taxon>Mucorineae</taxon>
        <taxon>Mucoraceae</taxon>
        <taxon>Apophysomyces</taxon>
    </lineage>
</organism>
<dbReference type="Gene3D" id="3.40.50.12780">
    <property type="entry name" value="N-terminal domain of ligase-like"/>
    <property type="match status" value="1"/>
</dbReference>
<dbReference type="SUPFAM" id="SSF56801">
    <property type="entry name" value="Acetyl-CoA synthetase-like"/>
    <property type="match status" value="1"/>
</dbReference>
<dbReference type="PANTHER" id="PTHR24096">
    <property type="entry name" value="LONG-CHAIN-FATTY-ACID--COA LIGASE"/>
    <property type="match status" value="1"/>
</dbReference>
<reference evidence="7" key="1">
    <citation type="submission" date="2020-01" db="EMBL/GenBank/DDBJ databases">
        <title>Genome Sequencing of Three Apophysomyces-Like Fungal Strains Confirms a Novel Fungal Genus in the Mucoromycota with divergent Burkholderia-like Endosymbiotic Bacteria.</title>
        <authorList>
            <person name="Stajich J.E."/>
            <person name="Macias A.M."/>
            <person name="Carter-House D."/>
            <person name="Lovett B."/>
            <person name="Kasson L.R."/>
            <person name="Berry K."/>
            <person name="Grigoriev I."/>
            <person name="Chang Y."/>
            <person name="Spatafora J."/>
            <person name="Kasson M.T."/>
        </authorList>
    </citation>
    <scope>NUCLEOTIDE SEQUENCE</scope>
    <source>
        <strain evidence="7">NRRL A-21654</strain>
    </source>
</reference>
<dbReference type="GO" id="GO:0005524">
    <property type="term" value="F:ATP binding"/>
    <property type="evidence" value="ECO:0007669"/>
    <property type="project" value="UniProtKB-KW"/>
</dbReference>
<dbReference type="AlphaFoldDB" id="A0A8H7ENK8"/>
<evidence type="ECO:0000256" key="2">
    <source>
        <dbReference type="ARBA" id="ARBA00022598"/>
    </source>
</evidence>
<dbReference type="OrthoDB" id="1898221at2759"/>
<dbReference type="GO" id="GO:0016405">
    <property type="term" value="F:CoA-ligase activity"/>
    <property type="evidence" value="ECO:0007669"/>
    <property type="project" value="TreeGrafter"/>
</dbReference>
<evidence type="ECO:0000313" key="7">
    <source>
        <dbReference type="EMBL" id="KAF7725935.1"/>
    </source>
</evidence>
<dbReference type="InterPro" id="IPR045851">
    <property type="entry name" value="AMP-bd_C_sf"/>
</dbReference>
<feature type="domain" description="AMP-binding enzyme C-terminal" evidence="6">
    <location>
        <begin position="440"/>
        <end position="519"/>
    </location>
</feature>
<dbReference type="EMBL" id="JABAYA010000087">
    <property type="protein sequence ID" value="KAF7725935.1"/>
    <property type="molecule type" value="Genomic_DNA"/>
</dbReference>
<dbReference type="Gene3D" id="3.30.300.30">
    <property type="match status" value="1"/>
</dbReference>
<evidence type="ECO:0000256" key="3">
    <source>
        <dbReference type="ARBA" id="ARBA00022741"/>
    </source>
</evidence>
<comment type="similarity">
    <text evidence="1">Belongs to the ATP-dependent AMP-binding enzyme family.</text>
</comment>
<evidence type="ECO:0000313" key="8">
    <source>
        <dbReference type="Proteomes" id="UP000605846"/>
    </source>
</evidence>
<proteinExistence type="inferred from homology"/>
<keyword evidence="2" id="KW-0436">Ligase</keyword>
<feature type="domain" description="AMP-dependent synthetase/ligase" evidence="5">
    <location>
        <begin position="26"/>
        <end position="386"/>
    </location>
</feature>
<evidence type="ECO:0000259" key="5">
    <source>
        <dbReference type="Pfam" id="PF00501"/>
    </source>
</evidence>
<dbReference type="PANTHER" id="PTHR24096:SF149">
    <property type="entry name" value="AMP-BINDING DOMAIN-CONTAINING PROTEIN-RELATED"/>
    <property type="match status" value="1"/>
</dbReference>
<keyword evidence="3" id="KW-0547">Nucleotide-binding</keyword>
<dbReference type="InterPro" id="IPR042099">
    <property type="entry name" value="ANL_N_sf"/>
</dbReference>
<dbReference type="InterPro" id="IPR020845">
    <property type="entry name" value="AMP-binding_CS"/>
</dbReference>
<dbReference type="InterPro" id="IPR000873">
    <property type="entry name" value="AMP-dep_synth/lig_dom"/>
</dbReference>
<dbReference type="FunFam" id="3.40.50.12780:FF:000003">
    <property type="entry name" value="Long-chain-fatty-acid--CoA ligase FadD"/>
    <property type="match status" value="1"/>
</dbReference>
<dbReference type="Proteomes" id="UP000605846">
    <property type="component" value="Unassembled WGS sequence"/>
</dbReference>
<dbReference type="InterPro" id="IPR025110">
    <property type="entry name" value="AMP-bd_C"/>
</dbReference>
<keyword evidence="4" id="KW-0067">ATP-binding</keyword>
<dbReference type="Pfam" id="PF13193">
    <property type="entry name" value="AMP-binding_C"/>
    <property type="match status" value="1"/>
</dbReference>
<protein>
    <submittedName>
        <fullName evidence="7">Uncharacterized protein</fullName>
    </submittedName>
</protein>
<evidence type="ECO:0000259" key="6">
    <source>
        <dbReference type="Pfam" id="PF13193"/>
    </source>
</evidence>
<evidence type="ECO:0000256" key="4">
    <source>
        <dbReference type="ARBA" id="ARBA00022840"/>
    </source>
</evidence>
<sequence>MVIQSQFAPITESSVGVVQFVFSNPRRVPEDRPVLVDALTGRFITLAGLKRDVRRFAAGLQDVLQFQKGDVLALYAPNLVDYSVPLFGALAAGGTTSTANPTYTPQELAHQLEDVNAKILIAHPLNLDSALTAAKMVGLSKDRVFIFGDKTLKGVRPYTDVFLGQREAIPVEWTKEETKERVAYLCFSSGTTGRSKGVMTTHHNLTSNLLQLMAVEDATINSQVDRMLGLLPFFHMYGLYLMLHAALYWGIPVFVLPRFDLTQFCETIHKYRITYAPLVPPILVLLAKDPSVEKYDFSSVTKIVSGAAPLGADLAKQVLKRFPHLKIKQAYGMSELSPAATLEPDDRIIIGSVGLLFPSMSAKIVDEDGQEVGTNQRGELWLKGPNGYINNAEATADCIDSEGYFHTGDIVYVDEKGHFFVVDRVKELIKYKGFQVPPAELESLLLEAPLVADCAVIGIFDEEQQTELPCAYIVLKPGVPATDETRGKIMKFVADQVAHYKQLRSVRFIDEIPKSPSGKILRRILRDSANITDSKAKL</sequence>
<dbReference type="FunFam" id="3.30.300.30:FF:000007">
    <property type="entry name" value="4-coumarate--CoA ligase 2"/>
    <property type="match status" value="1"/>
</dbReference>
<dbReference type="PROSITE" id="PS00455">
    <property type="entry name" value="AMP_BINDING"/>
    <property type="match status" value="1"/>
</dbReference>
<name>A0A8H7ENK8_9FUNG</name>
<comment type="caution">
    <text evidence="7">The sequence shown here is derived from an EMBL/GenBank/DDBJ whole genome shotgun (WGS) entry which is preliminary data.</text>
</comment>
<gene>
    <name evidence="7" type="ORF">EC973_009172</name>
</gene>
<accession>A0A8H7ENK8</accession>
<dbReference type="Pfam" id="PF00501">
    <property type="entry name" value="AMP-binding"/>
    <property type="match status" value="1"/>
</dbReference>
<dbReference type="CDD" id="cd05911">
    <property type="entry name" value="Firefly_Luc_like"/>
    <property type="match status" value="1"/>
</dbReference>
<evidence type="ECO:0000256" key="1">
    <source>
        <dbReference type="ARBA" id="ARBA00006432"/>
    </source>
</evidence>
<keyword evidence="8" id="KW-1185">Reference proteome</keyword>